<accession>A0A9P6J2R8</accession>
<sequence length="67" mass="6868">MIRRFLRTSTKDSQPPTVQTPLDSKPEAAPSEAPGGSSLMQSPSILSSKAASSGNTAKVTPASKPQG</sequence>
<name>A0A9P6J2R8_MORAP</name>
<dbReference type="AlphaFoldDB" id="A0A9P6J2R8"/>
<gene>
    <name evidence="2" type="ORF">BGZ70_008782</name>
</gene>
<evidence type="ECO:0000313" key="2">
    <source>
        <dbReference type="EMBL" id="KAF9959693.1"/>
    </source>
</evidence>
<feature type="compositionally biased region" description="Polar residues" evidence="1">
    <location>
        <begin position="7"/>
        <end position="22"/>
    </location>
</feature>
<protein>
    <submittedName>
        <fullName evidence="2">Uncharacterized protein</fullName>
    </submittedName>
</protein>
<feature type="compositionally biased region" description="Polar residues" evidence="1">
    <location>
        <begin position="54"/>
        <end position="67"/>
    </location>
</feature>
<feature type="region of interest" description="Disordered" evidence="1">
    <location>
        <begin position="1"/>
        <end position="67"/>
    </location>
</feature>
<organism evidence="2 3">
    <name type="scientific">Mortierella alpina</name>
    <name type="common">Oleaginous fungus</name>
    <name type="synonym">Mortierella renispora</name>
    <dbReference type="NCBI Taxonomy" id="64518"/>
    <lineage>
        <taxon>Eukaryota</taxon>
        <taxon>Fungi</taxon>
        <taxon>Fungi incertae sedis</taxon>
        <taxon>Mucoromycota</taxon>
        <taxon>Mortierellomycotina</taxon>
        <taxon>Mortierellomycetes</taxon>
        <taxon>Mortierellales</taxon>
        <taxon>Mortierellaceae</taxon>
        <taxon>Mortierella</taxon>
    </lineage>
</organism>
<comment type="caution">
    <text evidence="2">The sequence shown here is derived from an EMBL/GenBank/DDBJ whole genome shotgun (WGS) entry which is preliminary data.</text>
</comment>
<evidence type="ECO:0000313" key="3">
    <source>
        <dbReference type="Proteomes" id="UP000738359"/>
    </source>
</evidence>
<keyword evidence="3" id="KW-1185">Reference proteome</keyword>
<evidence type="ECO:0000256" key="1">
    <source>
        <dbReference type="SAM" id="MobiDB-lite"/>
    </source>
</evidence>
<feature type="non-terminal residue" evidence="2">
    <location>
        <position position="67"/>
    </location>
</feature>
<reference evidence="2" key="1">
    <citation type="journal article" date="2020" name="Fungal Divers.">
        <title>Resolving the Mortierellaceae phylogeny through synthesis of multi-gene phylogenetics and phylogenomics.</title>
        <authorList>
            <person name="Vandepol N."/>
            <person name="Liber J."/>
            <person name="Desiro A."/>
            <person name="Na H."/>
            <person name="Kennedy M."/>
            <person name="Barry K."/>
            <person name="Grigoriev I.V."/>
            <person name="Miller A.N."/>
            <person name="O'Donnell K."/>
            <person name="Stajich J.E."/>
            <person name="Bonito G."/>
        </authorList>
    </citation>
    <scope>NUCLEOTIDE SEQUENCE</scope>
    <source>
        <strain evidence="2">CK1249</strain>
    </source>
</reference>
<dbReference type="EMBL" id="JAAAHY010000661">
    <property type="protein sequence ID" value="KAF9959693.1"/>
    <property type="molecule type" value="Genomic_DNA"/>
</dbReference>
<feature type="compositionally biased region" description="Low complexity" evidence="1">
    <location>
        <begin position="37"/>
        <end position="53"/>
    </location>
</feature>
<proteinExistence type="predicted"/>
<dbReference type="Proteomes" id="UP000738359">
    <property type="component" value="Unassembled WGS sequence"/>
</dbReference>